<name>A0A158P5J5_TETUR</name>
<dbReference type="EnsemblMetazoa" id="tetur35g01390.1">
    <property type="protein sequence ID" value="tetur35g01390.1"/>
    <property type="gene ID" value="tetur35g01390"/>
</dbReference>
<protein>
    <submittedName>
        <fullName evidence="1">Uncharacterized protein</fullName>
    </submittedName>
</protein>
<dbReference type="AlphaFoldDB" id="A0A158P5J5"/>
<evidence type="ECO:0000313" key="2">
    <source>
        <dbReference type="Proteomes" id="UP000015104"/>
    </source>
</evidence>
<reference evidence="2" key="1">
    <citation type="submission" date="2011-08" db="EMBL/GenBank/DDBJ databases">
        <authorList>
            <person name="Rombauts S."/>
        </authorList>
    </citation>
    <scope>NUCLEOTIDE SEQUENCE</scope>
    <source>
        <strain evidence="2">London</strain>
    </source>
</reference>
<dbReference type="Proteomes" id="UP000015104">
    <property type="component" value="Unassembled WGS sequence"/>
</dbReference>
<dbReference type="EMBL" id="CAEY01001020">
    <property type="status" value="NOT_ANNOTATED_CDS"/>
    <property type="molecule type" value="Genomic_DNA"/>
</dbReference>
<proteinExistence type="predicted"/>
<keyword evidence="2" id="KW-1185">Reference proteome</keyword>
<sequence>MANVTMRRQISYHVPKITNQRIKSRSMFISTLIIGTRDKCNQIETIIVWI</sequence>
<accession>A0A158P5J5</accession>
<organism evidence="1 2">
    <name type="scientific">Tetranychus urticae</name>
    <name type="common">Two-spotted spider mite</name>
    <dbReference type="NCBI Taxonomy" id="32264"/>
    <lineage>
        <taxon>Eukaryota</taxon>
        <taxon>Metazoa</taxon>
        <taxon>Ecdysozoa</taxon>
        <taxon>Arthropoda</taxon>
        <taxon>Chelicerata</taxon>
        <taxon>Arachnida</taxon>
        <taxon>Acari</taxon>
        <taxon>Acariformes</taxon>
        <taxon>Trombidiformes</taxon>
        <taxon>Prostigmata</taxon>
        <taxon>Eleutherengona</taxon>
        <taxon>Raphignathae</taxon>
        <taxon>Tetranychoidea</taxon>
        <taxon>Tetranychidae</taxon>
        <taxon>Tetranychus</taxon>
    </lineage>
</organism>
<evidence type="ECO:0000313" key="1">
    <source>
        <dbReference type="EnsemblMetazoa" id="tetur35g01390.1"/>
    </source>
</evidence>
<reference evidence="1" key="2">
    <citation type="submission" date="2016-04" db="UniProtKB">
        <authorList>
            <consortium name="EnsemblMetazoa"/>
        </authorList>
    </citation>
    <scope>IDENTIFICATION</scope>
</reference>